<evidence type="ECO:0000313" key="6">
    <source>
        <dbReference type="EMBL" id="MDD7971097.1"/>
    </source>
</evidence>
<dbReference type="PROSITE" id="PS50110">
    <property type="entry name" value="RESPONSE_REGULATORY"/>
    <property type="match status" value="1"/>
</dbReference>
<dbReference type="CDD" id="cd17535">
    <property type="entry name" value="REC_NarL-like"/>
    <property type="match status" value="1"/>
</dbReference>
<reference evidence="6" key="1">
    <citation type="submission" date="2023-02" db="EMBL/GenBank/DDBJ databases">
        <title>Description of Roseinatronobacter alkalisoli sp. nov., an alkaliphilic bacerium isolated from soda soil.</title>
        <authorList>
            <person name="Wei W."/>
        </authorList>
    </citation>
    <scope>NUCLEOTIDE SEQUENCE</scope>
    <source>
        <strain evidence="6">HJB301</strain>
    </source>
</reference>
<proteinExistence type="predicted"/>
<feature type="domain" description="Response regulatory" evidence="5">
    <location>
        <begin position="2"/>
        <end position="118"/>
    </location>
</feature>
<evidence type="ECO:0000313" key="7">
    <source>
        <dbReference type="Proteomes" id="UP001431784"/>
    </source>
</evidence>
<protein>
    <submittedName>
        <fullName evidence="6">Response regulator transcription factor</fullName>
    </submittedName>
</protein>
<dbReference type="InterPro" id="IPR036388">
    <property type="entry name" value="WH-like_DNA-bd_sf"/>
</dbReference>
<dbReference type="SMART" id="SM00421">
    <property type="entry name" value="HTH_LUXR"/>
    <property type="match status" value="1"/>
</dbReference>
<evidence type="ECO:0000259" key="4">
    <source>
        <dbReference type="PROSITE" id="PS50043"/>
    </source>
</evidence>
<dbReference type="Pfam" id="PF00196">
    <property type="entry name" value="GerE"/>
    <property type="match status" value="1"/>
</dbReference>
<dbReference type="RefSeq" id="WP_274351781.1">
    <property type="nucleotide sequence ID" value="NZ_JAQZSM010000005.1"/>
</dbReference>
<dbReference type="CDD" id="cd06170">
    <property type="entry name" value="LuxR_C_like"/>
    <property type="match status" value="1"/>
</dbReference>
<dbReference type="Gene3D" id="3.40.50.2300">
    <property type="match status" value="1"/>
</dbReference>
<dbReference type="SMART" id="SM00448">
    <property type="entry name" value="REC"/>
    <property type="match status" value="1"/>
</dbReference>
<organism evidence="6 7">
    <name type="scientific">Roseinatronobacter alkalisoli</name>
    <dbReference type="NCBI Taxonomy" id="3028235"/>
    <lineage>
        <taxon>Bacteria</taxon>
        <taxon>Pseudomonadati</taxon>
        <taxon>Pseudomonadota</taxon>
        <taxon>Alphaproteobacteria</taxon>
        <taxon>Rhodobacterales</taxon>
        <taxon>Paracoccaceae</taxon>
        <taxon>Roseinatronobacter</taxon>
    </lineage>
</organism>
<dbReference type="Proteomes" id="UP001431784">
    <property type="component" value="Unassembled WGS sequence"/>
</dbReference>
<dbReference type="Pfam" id="PF00072">
    <property type="entry name" value="Response_reg"/>
    <property type="match status" value="1"/>
</dbReference>
<gene>
    <name evidence="6" type="ORF">PUT78_08290</name>
</gene>
<dbReference type="InterPro" id="IPR051015">
    <property type="entry name" value="EvgA-like"/>
</dbReference>
<dbReference type="PROSITE" id="PS50043">
    <property type="entry name" value="HTH_LUXR_2"/>
    <property type="match status" value="1"/>
</dbReference>
<dbReference type="PANTHER" id="PTHR45566:SF1">
    <property type="entry name" value="HTH-TYPE TRANSCRIPTIONAL REGULATOR YHJB-RELATED"/>
    <property type="match status" value="1"/>
</dbReference>
<dbReference type="InterPro" id="IPR016032">
    <property type="entry name" value="Sig_transdc_resp-reg_C-effctor"/>
</dbReference>
<keyword evidence="7" id="KW-1185">Reference proteome</keyword>
<dbReference type="InterPro" id="IPR011006">
    <property type="entry name" value="CheY-like_superfamily"/>
</dbReference>
<accession>A0ABT5T7I7</accession>
<name>A0ABT5T7I7_9RHOB</name>
<sequence length="212" mass="23073">MRLLIADDHELILDMLENFLQQEPDIEIVAVTDMRDAISVVSTQPHFDFALLDYGMPGMDGLDGLRRFMEIDAAPPVALISGNAARDVAARAIRMGARGFLPKSMSAKSLLNAIRFMVLGERYVPVDFLFSPTGSETAPPVGTGEGASAASLTARELEVLKALCDGKTNKEIARDLGLREPTIKLHVKTLYRRLGASNRTQAAMIARSWGVC</sequence>
<keyword evidence="2" id="KW-0238">DNA-binding</keyword>
<evidence type="ECO:0000256" key="2">
    <source>
        <dbReference type="ARBA" id="ARBA00023125"/>
    </source>
</evidence>
<dbReference type="InterPro" id="IPR000792">
    <property type="entry name" value="Tscrpt_reg_LuxR_C"/>
</dbReference>
<evidence type="ECO:0000256" key="3">
    <source>
        <dbReference type="PROSITE-ProRule" id="PRU00169"/>
    </source>
</evidence>
<dbReference type="SUPFAM" id="SSF52172">
    <property type="entry name" value="CheY-like"/>
    <property type="match status" value="1"/>
</dbReference>
<evidence type="ECO:0000256" key="1">
    <source>
        <dbReference type="ARBA" id="ARBA00022553"/>
    </source>
</evidence>
<dbReference type="Gene3D" id="1.10.10.10">
    <property type="entry name" value="Winged helix-like DNA-binding domain superfamily/Winged helix DNA-binding domain"/>
    <property type="match status" value="1"/>
</dbReference>
<dbReference type="InterPro" id="IPR001789">
    <property type="entry name" value="Sig_transdc_resp-reg_receiver"/>
</dbReference>
<dbReference type="InterPro" id="IPR058245">
    <property type="entry name" value="NreC/VraR/RcsB-like_REC"/>
</dbReference>
<dbReference type="SUPFAM" id="SSF46894">
    <property type="entry name" value="C-terminal effector domain of the bipartite response regulators"/>
    <property type="match status" value="1"/>
</dbReference>
<dbReference type="EMBL" id="JAQZSM010000005">
    <property type="protein sequence ID" value="MDD7971097.1"/>
    <property type="molecule type" value="Genomic_DNA"/>
</dbReference>
<feature type="modified residue" description="4-aspartylphosphate" evidence="3">
    <location>
        <position position="53"/>
    </location>
</feature>
<dbReference type="PRINTS" id="PR00038">
    <property type="entry name" value="HTHLUXR"/>
</dbReference>
<feature type="domain" description="HTH luxR-type" evidence="4">
    <location>
        <begin position="145"/>
        <end position="210"/>
    </location>
</feature>
<keyword evidence="1 3" id="KW-0597">Phosphoprotein</keyword>
<dbReference type="PANTHER" id="PTHR45566">
    <property type="entry name" value="HTH-TYPE TRANSCRIPTIONAL REGULATOR YHJB-RELATED"/>
    <property type="match status" value="1"/>
</dbReference>
<evidence type="ECO:0000259" key="5">
    <source>
        <dbReference type="PROSITE" id="PS50110"/>
    </source>
</evidence>
<comment type="caution">
    <text evidence="6">The sequence shown here is derived from an EMBL/GenBank/DDBJ whole genome shotgun (WGS) entry which is preliminary data.</text>
</comment>